<comment type="caution">
    <text evidence="11">The sequence shown here is derived from an EMBL/GenBank/DDBJ whole genome shotgun (WGS) entry which is preliminary data.</text>
</comment>
<dbReference type="Pfam" id="PF01323">
    <property type="entry name" value="DSBA"/>
    <property type="match status" value="1"/>
</dbReference>
<accession>A0A4V3CUQ5</accession>
<evidence type="ECO:0000259" key="10">
    <source>
        <dbReference type="PROSITE" id="PS51352"/>
    </source>
</evidence>
<dbReference type="PANTHER" id="PTHR35891">
    <property type="entry name" value="THIOL:DISULFIDE INTERCHANGE PROTEIN DSBA"/>
    <property type="match status" value="1"/>
</dbReference>
<evidence type="ECO:0000256" key="9">
    <source>
        <dbReference type="SAM" id="SignalP"/>
    </source>
</evidence>
<protein>
    <recommendedName>
        <fullName evidence="7">Thiol:disulfide interchange protein</fullName>
    </recommendedName>
</protein>
<dbReference type="PANTHER" id="PTHR35891:SF2">
    <property type="entry name" value="THIOL:DISULFIDE INTERCHANGE PROTEIN DSBA"/>
    <property type="match status" value="1"/>
</dbReference>
<evidence type="ECO:0000256" key="3">
    <source>
        <dbReference type="ARBA" id="ARBA00022729"/>
    </source>
</evidence>
<keyword evidence="4 7" id="KW-0574">Periplasm</keyword>
<dbReference type="GO" id="GO:0042597">
    <property type="term" value="C:periplasmic space"/>
    <property type="evidence" value="ECO:0007669"/>
    <property type="project" value="UniProtKB-SubCell"/>
</dbReference>
<keyword evidence="3 9" id="KW-0732">Signal</keyword>
<dbReference type="InterPro" id="IPR050824">
    <property type="entry name" value="Thiol_disulfide_DsbA"/>
</dbReference>
<evidence type="ECO:0000256" key="6">
    <source>
        <dbReference type="ARBA" id="ARBA00023284"/>
    </source>
</evidence>
<gene>
    <name evidence="11" type="ORF">EV672_11257</name>
</gene>
<evidence type="ECO:0000256" key="4">
    <source>
        <dbReference type="ARBA" id="ARBA00022764"/>
    </source>
</evidence>
<dbReference type="AlphaFoldDB" id="A0A4V3CUQ5"/>
<dbReference type="Gene3D" id="3.40.30.10">
    <property type="entry name" value="Glutaredoxin"/>
    <property type="match status" value="1"/>
</dbReference>
<comment type="subcellular location">
    <subcellularLocation>
        <location evidence="1 7">Periplasm</location>
    </subcellularLocation>
</comment>
<organism evidence="11 12">
    <name type="scientific">Aquabacterium commune</name>
    <dbReference type="NCBI Taxonomy" id="70586"/>
    <lineage>
        <taxon>Bacteria</taxon>
        <taxon>Pseudomonadati</taxon>
        <taxon>Pseudomonadota</taxon>
        <taxon>Betaproteobacteria</taxon>
        <taxon>Burkholderiales</taxon>
        <taxon>Aquabacterium</taxon>
    </lineage>
</organism>
<sequence length="213" mass="23200">MDRRKFSKVAIATLLASPVVAHAQERPVAGKHYSSVSPRQPTRAPNQIEVVEFFAYSCEHCFMFEPALEAWHKRLPAGVVLRRVPIAFRESFATHQKLFFAIEQLGLVDQLHGKVFTAIHMGKQRLDKPEGIAEFAKKNGVEPSRLVDAANSFAVAAKAKQANALATGYGVQGTPSLGVDGRWLTSGSMTGSNEQALAVAEFLIGEARRAAKT</sequence>
<dbReference type="InterPro" id="IPR023205">
    <property type="entry name" value="DsbA/DsbL"/>
</dbReference>
<evidence type="ECO:0000256" key="2">
    <source>
        <dbReference type="ARBA" id="ARBA00005791"/>
    </source>
</evidence>
<evidence type="ECO:0000313" key="12">
    <source>
        <dbReference type="Proteomes" id="UP000294593"/>
    </source>
</evidence>
<dbReference type="EMBL" id="SNXW01000012">
    <property type="protein sequence ID" value="TDP79568.1"/>
    <property type="molecule type" value="Genomic_DNA"/>
</dbReference>
<dbReference type="OrthoDB" id="9784896at2"/>
<dbReference type="InterPro" id="IPR013766">
    <property type="entry name" value="Thioredoxin_domain"/>
</dbReference>
<dbReference type="InterPro" id="IPR036249">
    <property type="entry name" value="Thioredoxin-like_sf"/>
</dbReference>
<dbReference type="Proteomes" id="UP000294593">
    <property type="component" value="Unassembled WGS sequence"/>
</dbReference>
<evidence type="ECO:0000256" key="5">
    <source>
        <dbReference type="ARBA" id="ARBA00023157"/>
    </source>
</evidence>
<keyword evidence="12" id="KW-1185">Reference proteome</keyword>
<dbReference type="GO" id="GO:0016491">
    <property type="term" value="F:oxidoreductase activity"/>
    <property type="evidence" value="ECO:0007669"/>
    <property type="project" value="InterPro"/>
</dbReference>
<dbReference type="RefSeq" id="WP_133611107.1">
    <property type="nucleotide sequence ID" value="NZ_SNXW01000012.1"/>
</dbReference>
<name>A0A4V3CUQ5_9BURK</name>
<feature type="signal peptide" evidence="9">
    <location>
        <begin position="1"/>
        <end position="23"/>
    </location>
</feature>
<dbReference type="PROSITE" id="PS51352">
    <property type="entry name" value="THIOREDOXIN_2"/>
    <property type="match status" value="1"/>
</dbReference>
<dbReference type="PIRSF" id="PIRSF001488">
    <property type="entry name" value="Tdi_protein"/>
    <property type="match status" value="1"/>
</dbReference>
<feature type="disulfide bond" description="Redox-active" evidence="8">
    <location>
        <begin position="58"/>
        <end position="61"/>
    </location>
</feature>
<keyword evidence="5 7" id="KW-1015">Disulfide bond</keyword>
<comment type="similarity">
    <text evidence="2">Belongs to the thioredoxin family. DsbA subfamily.</text>
</comment>
<feature type="domain" description="Thioredoxin" evidence="10">
    <location>
        <begin position="13"/>
        <end position="167"/>
    </location>
</feature>
<feature type="chain" id="PRO_5020892870" description="Thiol:disulfide interchange protein" evidence="9">
    <location>
        <begin position="24"/>
        <end position="213"/>
    </location>
</feature>
<evidence type="ECO:0000256" key="1">
    <source>
        <dbReference type="ARBA" id="ARBA00004418"/>
    </source>
</evidence>
<dbReference type="SUPFAM" id="SSF52833">
    <property type="entry name" value="Thioredoxin-like"/>
    <property type="match status" value="1"/>
</dbReference>
<evidence type="ECO:0000313" key="11">
    <source>
        <dbReference type="EMBL" id="TDP79568.1"/>
    </source>
</evidence>
<dbReference type="InterPro" id="IPR001853">
    <property type="entry name" value="DSBA-like_thioredoxin_dom"/>
</dbReference>
<evidence type="ECO:0000256" key="7">
    <source>
        <dbReference type="PIRNR" id="PIRNR001488"/>
    </source>
</evidence>
<evidence type="ECO:0000256" key="8">
    <source>
        <dbReference type="PIRSR" id="PIRSR001488-1"/>
    </source>
</evidence>
<proteinExistence type="inferred from homology"/>
<dbReference type="CDD" id="cd03019">
    <property type="entry name" value="DsbA_DsbA"/>
    <property type="match status" value="1"/>
</dbReference>
<reference evidence="11 12" key="1">
    <citation type="submission" date="2019-03" db="EMBL/GenBank/DDBJ databases">
        <title>Genomic Encyclopedia of Type Strains, Phase IV (KMG-IV): sequencing the most valuable type-strain genomes for metagenomic binning, comparative biology and taxonomic classification.</title>
        <authorList>
            <person name="Goeker M."/>
        </authorList>
    </citation>
    <scope>NUCLEOTIDE SEQUENCE [LARGE SCALE GENOMIC DNA]</scope>
    <source>
        <strain evidence="11 12">DSM 11901</strain>
    </source>
</reference>
<keyword evidence="6" id="KW-0676">Redox-active center</keyword>